<evidence type="ECO:0000313" key="3">
    <source>
        <dbReference type="Proteomes" id="UP001163046"/>
    </source>
</evidence>
<comment type="caution">
    <text evidence="2">The sequence shown here is derived from an EMBL/GenBank/DDBJ whole genome shotgun (WGS) entry which is preliminary data.</text>
</comment>
<gene>
    <name evidence="2" type="ORF">OS493_001187</name>
</gene>
<evidence type="ECO:0000313" key="2">
    <source>
        <dbReference type="EMBL" id="KAJ7387840.1"/>
    </source>
</evidence>
<protein>
    <submittedName>
        <fullName evidence="2">Uncharacterized protein</fullName>
    </submittedName>
</protein>
<name>A0A9X0D5Q0_9CNID</name>
<keyword evidence="3" id="KW-1185">Reference proteome</keyword>
<dbReference type="GO" id="GO:0019213">
    <property type="term" value="F:deacetylase activity"/>
    <property type="evidence" value="ECO:0007669"/>
    <property type="project" value="InterPro"/>
</dbReference>
<dbReference type="AlphaFoldDB" id="A0A9X0D5Q0"/>
<dbReference type="PANTHER" id="PTHR42717">
    <property type="entry name" value="DIHYDROOROTASE-RELATED"/>
    <property type="match status" value="1"/>
</dbReference>
<feature type="signal peptide" evidence="1">
    <location>
        <begin position="1"/>
        <end position="16"/>
    </location>
</feature>
<dbReference type="PANTHER" id="PTHR42717:SF1">
    <property type="entry name" value="IMIDAZOLONEPROPIONASE AND RELATED AMIDOHYDROLASES"/>
    <property type="match status" value="1"/>
</dbReference>
<sequence length="118" mass="12891">MQRYCIIFLLLSGATTFPGLRKFIADKSQTRVLSLLHIAAHGLAATGCTGWVKGGECDSLNQVNSELCVECINQNRDMIVGVKVRLSASAANDGVNEKEAFRNCGKCVMRHKRNIGFC</sequence>
<evidence type="ECO:0000256" key="1">
    <source>
        <dbReference type="SAM" id="SignalP"/>
    </source>
</evidence>
<feature type="chain" id="PRO_5040904373" evidence="1">
    <location>
        <begin position="17"/>
        <end position="118"/>
    </location>
</feature>
<dbReference type="InterPro" id="IPR020043">
    <property type="entry name" value="Deacetylase_Atu3266-like"/>
</dbReference>
<keyword evidence="1" id="KW-0732">Signal</keyword>
<dbReference type="Gene3D" id="3.20.20.140">
    <property type="entry name" value="Metal-dependent hydrolases"/>
    <property type="match status" value="1"/>
</dbReference>
<organism evidence="2 3">
    <name type="scientific">Desmophyllum pertusum</name>
    <dbReference type="NCBI Taxonomy" id="174260"/>
    <lineage>
        <taxon>Eukaryota</taxon>
        <taxon>Metazoa</taxon>
        <taxon>Cnidaria</taxon>
        <taxon>Anthozoa</taxon>
        <taxon>Hexacorallia</taxon>
        <taxon>Scleractinia</taxon>
        <taxon>Caryophylliina</taxon>
        <taxon>Caryophylliidae</taxon>
        <taxon>Desmophyllum</taxon>
    </lineage>
</organism>
<accession>A0A9X0D5Q0</accession>
<dbReference type="OrthoDB" id="194468at2759"/>
<dbReference type="EMBL" id="MU825873">
    <property type="protein sequence ID" value="KAJ7387840.1"/>
    <property type="molecule type" value="Genomic_DNA"/>
</dbReference>
<reference evidence="2" key="1">
    <citation type="submission" date="2023-01" db="EMBL/GenBank/DDBJ databases">
        <title>Genome assembly of the deep-sea coral Lophelia pertusa.</title>
        <authorList>
            <person name="Herrera S."/>
            <person name="Cordes E."/>
        </authorList>
    </citation>
    <scope>NUCLEOTIDE SEQUENCE</scope>
    <source>
        <strain evidence="2">USNM1676648</strain>
        <tissue evidence="2">Polyp</tissue>
    </source>
</reference>
<dbReference type="Proteomes" id="UP001163046">
    <property type="component" value="Unassembled WGS sequence"/>
</dbReference>
<proteinExistence type="predicted"/>